<organism evidence="2 3">
    <name type="scientific">Zavarzinia compransoris</name>
    <dbReference type="NCBI Taxonomy" id="1264899"/>
    <lineage>
        <taxon>Bacteria</taxon>
        <taxon>Pseudomonadati</taxon>
        <taxon>Pseudomonadota</taxon>
        <taxon>Alphaproteobacteria</taxon>
        <taxon>Rhodospirillales</taxon>
        <taxon>Zavarziniaceae</taxon>
        <taxon>Zavarzinia</taxon>
    </lineage>
</organism>
<dbReference type="PANTHER" id="PTHR38482:SF1">
    <property type="entry name" value="DMT FAMILY PROTEIN"/>
    <property type="match status" value="1"/>
</dbReference>
<feature type="transmembrane region" description="Helical" evidence="1">
    <location>
        <begin position="27"/>
        <end position="46"/>
    </location>
</feature>
<dbReference type="RefSeq" id="WP_109919765.1">
    <property type="nucleotide sequence ID" value="NZ_QGLF01000001.1"/>
</dbReference>
<dbReference type="PANTHER" id="PTHR38482">
    <property type="entry name" value="DMT FAMILY PROTEIN"/>
    <property type="match status" value="1"/>
</dbReference>
<evidence type="ECO:0000313" key="2">
    <source>
        <dbReference type="EMBL" id="PWR23735.1"/>
    </source>
</evidence>
<dbReference type="InterPro" id="IPR007437">
    <property type="entry name" value="DUF486"/>
</dbReference>
<reference evidence="3" key="1">
    <citation type="submission" date="2018-05" db="EMBL/GenBank/DDBJ databases">
        <title>Zavarzinia sp. HR-AS.</title>
        <authorList>
            <person name="Lee Y."/>
            <person name="Jeon C.O."/>
        </authorList>
    </citation>
    <scope>NUCLEOTIDE SEQUENCE [LARGE SCALE GENOMIC DNA]</scope>
    <source>
        <strain evidence="3">DSM 1231</strain>
    </source>
</reference>
<name>A0A317EEY3_9PROT</name>
<protein>
    <recommendedName>
        <fullName evidence="4">DMT family protein</fullName>
    </recommendedName>
</protein>
<dbReference type="PIRSF" id="PIRSF021239">
    <property type="entry name" value="UCP021239"/>
    <property type="match status" value="1"/>
</dbReference>
<keyword evidence="3" id="KW-1185">Reference proteome</keyword>
<keyword evidence="1" id="KW-1133">Transmembrane helix</keyword>
<keyword evidence="1" id="KW-0472">Membrane</keyword>
<comment type="caution">
    <text evidence="2">The sequence shown here is derived from an EMBL/GenBank/DDBJ whole genome shotgun (WGS) entry which is preliminary data.</text>
</comment>
<accession>A0A317EEY3</accession>
<dbReference type="EMBL" id="QGLF01000001">
    <property type="protein sequence ID" value="PWR23735.1"/>
    <property type="molecule type" value="Genomic_DNA"/>
</dbReference>
<evidence type="ECO:0008006" key="4">
    <source>
        <dbReference type="Google" id="ProtNLM"/>
    </source>
</evidence>
<keyword evidence="1" id="KW-0812">Transmembrane</keyword>
<evidence type="ECO:0000313" key="3">
    <source>
        <dbReference type="Proteomes" id="UP000246077"/>
    </source>
</evidence>
<sequence>MATILLLVASNVFMTFAWYGHLKFGDQPLWKVVLVSWGIAFFEYCLMVPANRMGYGEFTAGQLKTLQEVITLLVFAVFSVTYLGEALRWNHLAAFACLVGAVFFMFQR</sequence>
<feature type="transmembrane region" description="Helical" evidence="1">
    <location>
        <begin position="89"/>
        <end position="106"/>
    </location>
</feature>
<proteinExistence type="predicted"/>
<gene>
    <name evidence="2" type="ORF">DKG75_03995</name>
</gene>
<dbReference type="Proteomes" id="UP000246077">
    <property type="component" value="Unassembled WGS sequence"/>
</dbReference>
<dbReference type="Pfam" id="PF04342">
    <property type="entry name" value="DMT_6"/>
    <property type="match status" value="1"/>
</dbReference>
<evidence type="ECO:0000256" key="1">
    <source>
        <dbReference type="SAM" id="Phobius"/>
    </source>
</evidence>
<dbReference type="AlphaFoldDB" id="A0A317EEY3"/>
<feature type="transmembrane region" description="Helical" evidence="1">
    <location>
        <begin position="66"/>
        <end position="83"/>
    </location>
</feature>
<dbReference type="OrthoDB" id="9805206at2"/>